<feature type="compositionally biased region" description="Polar residues" evidence="2">
    <location>
        <begin position="845"/>
        <end position="857"/>
    </location>
</feature>
<dbReference type="GO" id="GO:0005829">
    <property type="term" value="C:cytosol"/>
    <property type="evidence" value="ECO:0007669"/>
    <property type="project" value="TreeGrafter"/>
</dbReference>
<evidence type="ECO:0008006" key="5">
    <source>
        <dbReference type="Google" id="ProtNLM"/>
    </source>
</evidence>
<gene>
    <name evidence="3" type="ORF">ACRE_022620</name>
</gene>
<feature type="region of interest" description="Disordered" evidence="2">
    <location>
        <begin position="722"/>
        <end position="902"/>
    </location>
</feature>
<feature type="region of interest" description="Disordered" evidence="2">
    <location>
        <begin position="94"/>
        <end position="133"/>
    </location>
</feature>
<comment type="caution">
    <text evidence="3">The sequence shown here is derived from an EMBL/GenBank/DDBJ whole genome shotgun (WGS) entry which is preliminary data.</text>
</comment>
<dbReference type="GO" id="GO:0005634">
    <property type="term" value="C:nucleus"/>
    <property type="evidence" value="ECO:0007669"/>
    <property type="project" value="TreeGrafter"/>
</dbReference>
<feature type="compositionally biased region" description="Polar residues" evidence="2">
    <location>
        <begin position="875"/>
        <end position="892"/>
    </location>
</feature>
<feature type="coiled-coil region" evidence="1">
    <location>
        <begin position="573"/>
        <end position="600"/>
    </location>
</feature>
<dbReference type="EMBL" id="JPKY01000014">
    <property type="protein sequence ID" value="KFH46930.1"/>
    <property type="molecule type" value="Genomic_DNA"/>
</dbReference>
<organism evidence="3 4">
    <name type="scientific">Hapsidospora chrysogenum (strain ATCC 11550 / CBS 779.69 / DSM 880 / IAM 14645 / JCM 23072 / IMI 49137)</name>
    <name type="common">Acremonium chrysogenum</name>
    <dbReference type="NCBI Taxonomy" id="857340"/>
    <lineage>
        <taxon>Eukaryota</taxon>
        <taxon>Fungi</taxon>
        <taxon>Dikarya</taxon>
        <taxon>Ascomycota</taxon>
        <taxon>Pezizomycotina</taxon>
        <taxon>Sordariomycetes</taxon>
        <taxon>Hypocreomycetidae</taxon>
        <taxon>Hypocreales</taxon>
        <taxon>Bionectriaceae</taxon>
        <taxon>Hapsidospora</taxon>
    </lineage>
</organism>
<dbReference type="PANTHER" id="PTHR39597">
    <property type="entry name" value="UBA DOMAIN-CONTAINING PROTEIN RUP1"/>
    <property type="match status" value="1"/>
</dbReference>
<feature type="compositionally biased region" description="Low complexity" evidence="2">
    <location>
        <begin position="818"/>
        <end position="832"/>
    </location>
</feature>
<dbReference type="GO" id="GO:0016579">
    <property type="term" value="P:protein deubiquitination"/>
    <property type="evidence" value="ECO:0007669"/>
    <property type="project" value="TreeGrafter"/>
</dbReference>
<protein>
    <recommendedName>
        <fullName evidence="5">Ubiquitin interaction domain-containing protein</fullName>
    </recommendedName>
</protein>
<keyword evidence="4" id="KW-1185">Reference proteome</keyword>
<dbReference type="AlphaFoldDB" id="A0A086TC48"/>
<evidence type="ECO:0000256" key="1">
    <source>
        <dbReference type="SAM" id="Coils"/>
    </source>
</evidence>
<accession>A0A086TC48</accession>
<dbReference type="HOGENOM" id="CLU_005620_1_1_1"/>
<dbReference type="OrthoDB" id="4489171at2759"/>
<evidence type="ECO:0000256" key="2">
    <source>
        <dbReference type="SAM" id="MobiDB-lite"/>
    </source>
</evidence>
<keyword evidence="1" id="KW-0175">Coiled coil</keyword>
<feature type="compositionally biased region" description="Basic and acidic residues" evidence="2">
    <location>
        <begin position="861"/>
        <end position="870"/>
    </location>
</feature>
<name>A0A086TC48_HAPC1</name>
<dbReference type="PANTHER" id="PTHR39597:SF1">
    <property type="entry name" value="UBA DOMAIN-CONTAINING PROTEIN RUP1"/>
    <property type="match status" value="1"/>
</dbReference>
<dbReference type="InterPro" id="IPR055335">
    <property type="entry name" value="Ucp6/RUP1"/>
</dbReference>
<reference evidence="4" key="1">
    <citation type="journal article" date="2014" name="Genome Announc.">
        <title>Genome sequence and annotation of Acremonium chrysogenum, producer of the beta-lactam antibiotic cephalosporin C.</title>
        <authorList>
            <person name="Terfehr D."/>
            <person name="Dahlmann T.A."/>
            <person name="Specht T."/>
            <person name="Zadra I."/>
            <person name="Kuernsteiner H."/>
            <person name="Kueck U."/>
        </authorList>
    </citation>
    <scope>NUCLEOTIDE SEQUENCE [LARGE SCALE GENOMIC DNA]</scope>
    <source>
        <strain evidence="4">ATCC 11550 / CBS 779.69 / DSM 880 / IAM 14645 / JCM 23072 / IMI 49137</strain>
    </source>
</reference>
<evidence type="ECO:0000313" key="4">
    <source>
        <dbReference type="Proteomes" id="UP000029964"/>
    </source>
</evidence>
<feature type="compositionally biased region" description="Polar residues" evidence="2">
    <location>
        <begin position="755"/>
        <end position="767"/>
    </location>
</feature>
<feature type="region of interest" description="Disordered" evidence="2">
    <location>
        <begin position="199"/>
        <end position="221"/>
    </location>
</feature>
<sequence>MAEPSEDDVIQIIEITGLDLNEDRDLAIQALKSNNGSLADVINEYFNDADGFRRKYSMQWDETMFSSEKDDSYPDSANSFFVEAAENIHNEVTYGVEQRPNDRVGAPSRPPSRTTDRSPMGRAAQWTASNPGGIVALSTSHAQEEEEMQRALRASAQEAGVEMPEQEAGVTELPTAAPYFGPANRDTYDVAQWAMVHSSEAERVPSEPNPPPSARKRQPGAPAFLVQGPSDFGPHGLGAFLTVLHAIPLARNLMLQSGVSVASYGHNSQWWKGQQIIAPSVLAHMSTTDAGTPLKPEEPNFEEELHRLMAFLDSTERSFGTVSVLACTIGVLSHATPVFSSEIERNFLQQIDTRKKSESNPFYSILDIVSVQSGEHREHHRICVLEAPVFPYEFLAVRTLYELLDHIIWGEMVDGIKSPEEAAMAVFRDVGDILTIKTTREGLVDPFEIPEEFYPERWLASRKDEAVRIQMALKESQRLLANLNNAQKELNAFYDFGTRRTYDKRELFERARGRFDHFRKYLESRGRFRTVENSGFDLDKHPDYHGAPLEMTPEEEILLKKLHEASDHAALLLEHDRNRLEELQAEAEQVKAKQRFLGRLLTKPDKPGRPNPMTCKKYLLQGIVISPDVAYVCKRSKAELIEVDDEPKTADQWWRLAYTRENEAEPVKAEPLDFSQIQERAWQDTRTPLLIYASEQAVYADPVPLSTSLERFIKADNKAFQQELRQEQTGSSYEQGPEVTTPPSKRKHREDSMDSMATNRVSAGSQGDRTDLELSVEDGNNEGPEFVRSPKRTYGESSSDDMNPVVSDEVPPVPQRRPVSTENTSSSPTPTTLAQGDGESRTSRETQQTTPAESTGESVIEETKGPEMQERFQMPTLSRFHTSENPDTNPSKQGDMDMADGP</sequence>
<dbReference type="Proteomes" id="UP000029964">
    <property type="component" value="Unassembled WGS sequence"/>
</dbReference>
<evidence type="ECO:0000313" key="3">
    <source>
        <dbReference type="EMBL" id="KFH46930.1"/>
    </source>
</evidence>
<proteinExistence type="predicted"/>